<name>A0A7J7XHP1_MYOMY</name>
<gene>
    <name evidence="1" type="ORF">mMyoMyo1_011615</name>
</gene>
<comment type="caution">
    <text evidence="1">The sequence shown here is derived from an EMBL/GenBank/DDBJ whole genome shotgun (WGS) entry which is preliminary data.</text>
</comment>
<evidence type="ECO:0000313" key="1">
    <source>
        <dbReference type="EMBL" id="KAF6349028.1"/>
    </source>
</evidence>
<evidence type="ECO:0000313" key="2">
    <source>
        <dbReference type="Proteomes" id="UP000527355"/>
    </source>
</evidence>
<dbReference type="AlphaFoldDB" id="A0A7J7XHP1"/>
<keyword evidence="2" id="KW-1185">Reference proteome</keyword>
<sequence length="133" mass="14084">MLTLDCPPSRGYLGISWDPGPALALLPSCPQGCPPSCPVWCRAFRHPPGLSVSQSPVQPRGSLVAAPCRALGGPTQRSERPETPCQEQVSLLLQPLTCSSVRAAGRTLRLRHSYSRCWPGPARSAAGPCMPSA</sequence>
<proteinExistence type="predicted"/>
<organism evidence="1 2">
    <name type="scientific">Myotis myotis</name>
    <name type="common">Greater mouse-eared bat</name>
    <name type="synonym">Vespertilio myotis</name>
    <dbReference type="NCBI Taxonomy" id="51298"/>
    <lineage>
        <taxon>Eukaryota</taxon>
        <taxon>Metazoa</taxon>
        <taxon>Chordata</taxon>
        <taxon>Craniata</taxon>
        <taxon>Vertebrata</taxon>
        <taxon>Euteleostomi</taxon>
        <taxon>Mammalia</taxon>
        <taxon>Eutheria</taxon>
        <taxon>Laurasiatheria</taxon>
        <taxon>Chiroptera</taxon>
        <taxon>Yangochiroptera</taxon>
        <taxon>Vespertilionidae</taxon>
        <taxon>Myotis</taxon>
    </lineage>
</organism>
<dbReference type="Proteomes" id="UP000527355">
    <property type="component" value="Unassembled WGS sequence"/>
</dbReference>
<protein>
    <submittedName>
        <fullName evidence="1">Uncharacterized protein</fullName>
    </submittedName>
</protein>
<dbReference type="EMBL" id="JABWUV010000006">
    <property type="protein sequence ID" value="KAF6349028.1"/>
    <property type="molecule type" value="Genomic_DNA"/>
</dbReference>
<reference evidence="1 2" key="1">
    <citation type="journal article" date="2020" name="Nature">
        <title>Six reference-quality genomes reveal evolution of bat adaptations.</title>
        <authorList>
            <person name="Jebb D."/>
            <person name="Huang Z."/>
            <person name="Pippel M."/>
            <person name="Hughes G.M."/>
            <person name="Lavrichenko K."/>
            <person name="Devanna P."/>
            <person name="Winkler S."/>
            <person name="Jermiin L.S."/>
            <person name="Skirmuntt E.C."/>
            <person name="Katzourakis A."/>
            <person name="Burkitt-Gray L."/>
            <person name="Ray D.A."/>
            <person name="Sullivan K.A.M."/>
            <person name="Roscito J.G."/>
            <person name="Kirilenko B.M."/>
            <person name="Davalos L.M."/>
            <person name="Corthals A.P."/>
            <person name="Power M.L."/>
            <person name="Jones G."/>
            <person name="Ransome R.D."/>
            <person name="Dechmann D.K.N."/>
            <person name="Locatelli A.G."/>
            <person name="Puechmaille S.J."/>
            <person name="Fedrigo O."/>
            <person name="Jarvis E.D."/>
            <person name="Hiller M."/>
            <person name="Vernes S.C."/>
            <person name="Myers E.W."/>
            <person name="Teeling E.C."/>
        </authorList>
    </citation>
    <scope>NUCLEOTIDE SEQUENCE [LARGE SCALE GENOMIC DNA]</scope>
    <source>
        <strain evidence="1">MMyoMyo1</strain>
        <tissue evidence="1">Flight muscle</tissue>
    </source>
</reference>
<accession>A0A7J7XHP1</accession>